<dbReference type="InterPro" id="IPR024079">
    <property type="entry name" value="MetalloPept_cat_dom_sf"/>
</dbReference>
<dbReference type="Proteomes" id="UP000192596">
    <property type="component" value="Unassembled WGS sequence"/>
</dbReference>
<dbReference type="AlphaFoldDB" id="A0A1V8T1I2"/>
<name>A0A1V8T1I2_9PEZI</name>
<comment type="subcellular location">
    <subcellularLocation>
        <location evidence="11">Secreted</location>
    </subcellularLocation>
</comment>
<organism evidence="12 13">
    <name type="scientific">Cryoendolithus antarcticus</name>
    <dbReference type="NCBI Taxonomy" id="1507870"/>
    <lineage>
        <taxon>Eukaryota</taxon>
        <taxon>Fungi</taxon>
        <taxon>Dikarya</taxon>
        <taxon>Ascomycota</taxon>
        <taxon>Pezizomycotina</taxon>
        <taxon>Dothideomycetes</taxon>
        <taxon>Dothideomycetidae</taxon>
        <taxon>Cladosporiales</taxon>
        <taxon>Cladosporiaceae</taxon>
        <taxon>Cryoendolithus</taxon>
    </lineage>
</organism>
<keyword evidence="5 11" id="KW-0479">Metal-binding</keyword>
<evidence type="ECO:0000313" key="12">
    <source>
        <dbReference type="EMBL" id="OQO05078.1"/>
    </source>
</evidence>
<keyword evidence="3 11" id="KW-0645">Protease</keyword>
<dbReference type="STRING" id="1507870.A0A1V8T1I2"/>
<keyword evidence="4 11" id="KW-0165">Cleavage on pair of basic residues</keyword>
<keyword evidence="13" id="KW-1185">Reference proteome</keyword>
<evidence type="ECO:0000313" key="13">
    <source>
        <dbReference type="Proteomes" id="UP000192596"/>
    </source>
</evidence>
<accession>A0A1V8T1I2</accession>
<keyword evidence="6 11" id="KW-0732">Signal</keyword>
<evidence type="ECO:0000256" key="8">
    <source>
        <dbReference type="ARBA" id="ARBA00022833"/>
    </source>
</evidence>
<comment type="catalytic activity">
    <reaction evidence="1 11">
        <text>Preferential cleavage of bonds with hydrophobic residues in P1'. Also 3-Asn-|-Gln-4 and 8-Gly-|-Ser-9 bonds in insulin B chain.</text>
        <dbReference type="EC" id="3.4.24.39"/>
    </reaction>
</comment>
<sequence>MLRSITCLAAVAATVSATAIDLTKRASPLAVSLTSVSDTKVKIAVTNTGSEDYNLFYKGTFLDTDSPADKLVVSSADAVAPFNGVFQRMATHELSADVFKPLLAGQTLEAEVEIAELYELGADGEYSVAAVGAMPYAPLNSTSLSGKALPFSSNKLAINVEAAKAAAVPFVVDKMIAKRTTIQSDCTASRLTAVRTGLSNCARLATAAATAASSGNAAKFSEYFKTTSSTTRNTVASRLRAVATDCSTSSTRTKTYCTDVYGGCSSNVLAYTVPSLNIIA</sequence>
<evidence type="ECO:0000256" key="9">
    <source>
        <dbReference type="ARBA" id="ARBA00023049"/>
    </source>
</evidence>
<evidence type="ECO:0000256" key="11">
    <source>
        <dbReference type="RuleBase" id="RU361126"/>
    </source>
</evidence>
<evidence type="ECO:0000256" key="3">
    <source>
        <dbReference type="ARBA" id="ARBA00022670"/>
    </source>
</evidence>
<dbReference type="EC" id="3.4.24.39" evidence="11"/>
<dbReference type="Pfam" id="PF02102">
    <property type="entry name" value="Peptidase_M35"/>
    <property type="match status" value="1"/>
</dbReference>
<proteinExistence type="inferred from homology"/>
<dbReference type="Gene3D" id="3.40.390.10">
    <property type="entry name" value="Collagenase (Catalytic Domain)"/>
    <property type="match status" value="1"/>
</dbReference>
<evidence type="ECO:0000256" key="10">
    <source>
        <dbReference type="ARBA" id="ARBA00023145"/>
    </source>
</evidence>
<evidence type="ECO:0000256" key="7">
    <source>
        <dbReference type="ARBA" id="ARBA00022801"/>
    </source>
</evidence>
<keyword evidence="11" id="KW-0964">Secreted</keyword>
<comment type="function">
    <text evidence="11">Secreted metalloproteinase that allows assimilation of proteinaceous substrates. Shows high activities on basic nuclear substrates such as histone and protamine.</text>
</comment>
<comment type="similarity">
    <text evidence="2 11">Belongs to the peptidase M35 family.</text>
</comment>
<comment type="cofactor">
    <cofactor evidence="11">
        <name>Zn(2+)</name>
        <dbReference type="ChEBI" id="CHEBI:29105"/>
    </cofactor>
    <text evidence="11">Binds 1 zinc ion per subunit.</text>
</comment>
<dbReference type="Gene3D" id="2.60.40.2970">
    <property type="match status" value="1"/>
</dbReference>
<evidence type="ECO:0000256" key="5">
    <source>
        <dbReference type="ARBA" id="ARBA00022723"/>
    </source>
</evidence>
<dbReference type="SUPFAM" id="SSF55486">
    <property type="entry name" value="Metalloproteases ('zincins'), catalytic domain"/>
    <property type="match status" value="1"/>
</dbReference>
<dbReference type="GO" id="GO:0006508">
    <property type="term" value="P:proteolysis"/>
    <property type="evidence" value="ECO:0007669"/>
    <property type="project" value="UniProtKB-KW"/>
</dbReference>
<keyword evidence="8 11" id="KW-0862">Zinc</keyword>
<dbReference type="PANTHER" id="PTHR37016">
    <property type="match status" value="1"/>
</dbReference>
<dbReference type="EMBL" id="NAJO01000020">
    <property type="protein sequence ID" value="OQO05078.1"/>
    <property type="molecule type" value="Genomic_DNA"/>
</dbReference>
<dbReference type="GO" id="GO:0005576">
    <property type="term" value="C:extracellular region"/>
    <property type="evidence" value="ECO:0007669"/>
    <property type="project" value="UniProtKB-SubCell"/>
</dbReference>
<keyword evidence="9 11" id="KW-0482">Metalloprotease</keyword>
<evidence type="ECO:0000256" key="1">
    <source>
        <dbReference type="ARBA" id="ARBA00001187"/>
    </source>
</evidence>
<dbReference type="InterPro" id="IPR050414">
    <property type="entry name" value="Fungal_M35_metalloproteases"/>
</dbReference>
<evidence type="ECO:0000256" key="4">
    <source>
        <dbReference type="ARBA" id="ARBA00022685"/>
    </source>
</evidence>
<dbReference type="OrthoDB" id="412874at2759"/>
<gene>
    <name evidence="12" type="ORF">B0A48_08098</name>
</gene>
<protein>
    <recommendedName>
        <fullName evidence="11">Neutral protease 2</fullName>
        <ecNumber evidence="11">3.4.24.39</ecNumber>
    </recommendedName>
    <alternativeName>
        <fullName evidence="11">Deuterolysin</fullName>
    </alternativeName>
</protein>
<dbReference type="PRINTS" id="PR00768">
    <property type="entry name" value="DEUTEROLYSIN"/>
</dbReference>
<keyword evidence="7 11" id="KW-0378">Hydrolase</keyword>
<dbReference type="PANTHER" id="PTHR37016:SF3">
    <property type="entry name" value="NEUTRAL PROTEASE 2-RELATED"/>
    <property type="match status" value="1"/>
</dbReference>
<evidence type="ECO:0000256" key="6">
    <source>
        <dbReference type="ARBA" id="ARBA00022729"/>
    </source>
</evidence>
<dbReference type="InterPro" id="IPR001384">
    <property type="entry name" value="Peptidase_M35"/>
</dbReference>
<keyword evidence="10" id="KW-0865">Zymogen</keyword>
<reference evidence="13" key="1">
    <citation type="submission" date="2017-03" db="EMBL/GenBank/DDBJ databases">
        <title>Genomes of endolithic fungi from Antarctica.</title>
        <authorList>
            <person name="Coleine C."/>
            <person name="Masonjones S."/>
            <person name="Stajich J.E."/>
        </authorList>
    </citation>
    <scope>NUCLEOTIDE SEQUENCE [LARGE SCALE GENOMIC DNA]</scope>
    <source>
        <strain evidence="13">CCFEE 5527</strain>
    </source>
</reference>
<dbReference type="InParanoid" id="A0A1V8T1I2"/>
<dbReference type="GO" id="GO:0046872">
    <property type="term" value="F:metal ion binding"/>
    <property type="evidence" value="ECO:0007669"/>
    <property type="project" value="UniProtKB-KW"/>
</dbReference>
<comment type="caution">
    <text evidence="12">The sequence shown here is derived from an EMBL/GenBank/DDBJ whole genome shotgun (WGS) entry which is preliminary data.</text>
</comment>
<dbReference type="GO" id="GO:0004222">
    <property type="term" value="F:metalloendopeptidase activity"/>
    <property type="evidence" value="ECO:0007669"/>
    <property type="project" value="InterPro"/>
</dbReference>
<feature type="chain" id="PRO_5011817623" description="Neutral protease 2" evidence="11">
    <location>
        <begin position="18"/>
        <end position="280"/>
    </location>
</feature>
<evidence type="ECO:0000256" key="2">
    <source>
        <dbReference type="ARBA" id="ARBA00010279"/>
    </source>
</evidence>
<feature type="signal peptide" evidence="11">
    <location>
        <begin position="1"/>
        <end position="17"/>
    </location>
</feature>